<dbReference type="PANTHER" id="PTHR13683">
    <property type="entry name" value="ASPARTYL PROTEASES"/>
    <property type="match status" value="1"/>
</dbReference>
<dbReference type="SUPFAM" id="SSF50630">
    <property type="entry name" value="Acid proteases"/>
    <property type="match status" value="1"/>
</dbReference>
<evidence type="ECO:0000313" key="3">
    <source>
        <dbReference type="Proteomes" id="UP000826656"/>
    </source>
</evidence>
<evidence type="ECO:0000313" key="2">
    <source>
        <dbReference type="EMBL" id="KAH0781212.1"/>
    </source>
</evidence>
<name>A0ABQ7WKC4_SOLTU</name>
<protein>
    <recommendedName>
        <fullName evidence="1">Xylanase inhibitor C-terminal domain-containing protein</fullName>
    </recommendedName>
</protein>
<comment type="caution">
    <text evidence="2">The sequence shown here is derived from an EMBL/GenBank/DDBJ whole genome shotgun (WGS) entry which is preliminary data.</text>
</comment>
<feature type="domain" description="Xylanase inhibitor C-terminal" evidence="1">
    <location>
        <begin position="113"/>
        <end position="184"/>
    </location>
</feature>
<proteinExistence type="predicted"/>
<dbReference type="PANTHER" id="PTHR13683:SF816">
    <property type="entry name" value="ASPARTYL PROTEASE FAMILY PROTEIN 1-LIKE"/>
    <property type="match status" value="1"/>
</dbReference>
<dbReference type="InterPro" id="IPR001461">
    <property type="entry name" value="Aspartic_peptidase_A1"/>
</dbReference>
<dbReference type="InterPro" id="IPR021109">
    <property type="entry name" value="Peptidase_aspartic_dom_sf"/>
</dbReference>
<dbReference type="Proteomes" id="UP000826656">
    <property type="component" value="Unassembled WGS sequence"/>
</dbReference>
<accession>A0ABQ7WKC4</accession>
<keyword evidence="3" id="KW-1185">Reference proteome</keyword>
<dbReference type="InterPro" id="IPR032799">
    <property type="entry name" value="TAXi_C"/>
</dbReference>
<dbReference type="EMBL" id="JAIVGD010000001">
    <property type="protein sequence ID" value="KAH0781212.1"/>
    <property type="molecule type" value="Genomic_DNA"/>
</dbReference>
<sequence length="238" mass="25461">MEYEKPESLSVGRTKKVGKVIKKIGDTSNTEEENRCGIRQTGAFLTGAAPNGLFGLGIENISAQSMLASKGLAANSFSMCFGPDGIGRIVFGDKGSPGQGETPLNLDQPYPTYNISLTGITVGSKITDFDFRAIFDSSTSFTYLNDPVYKVITENFDSEAKRPRIQPDGEIPFEYCYGIKKKEEASGKANVVADALSRLSMGSVAHVEEGKKELAGDVHQLARLGVCLTDTSDGGVIV</sequence>
<gene>
    <name evidence="2" type="ORF">KY290_000810</name>
</gene>
<reference evidence="2 3" key="1">
    <citation type="journal article" date="2021" name="bioRxiv">
        <title>Chromosome-scale and haplotype-resolved genome assembly of a tetraploid potato cultivar.</title>
        <authorList>
            <person name="Sun H."/>
            <person name="Jiao W.-B."/>
            <person name="Krause K."/>
            <person name="Campoy J.A."/>
            <person name="Goel M."/>
            <person name="Folz-Donahue K."/>
            <person name="Kukat C."/>
            <person name="Huettel B."/>
            <person name="Schneeberger K."/>
        </authorList>
    </citation>
    <scope>NUCLEOTIDE SEQUENCE [LARGE SCALE GENOMIC DNA]</scope>
    <source>
        <strain evidence="2">SolTubOtavaFocal</strain>
        <tissue evidence="2">Leaves</tissue>
    </source>
</reference>
<dbReference type="Gene3D" id="2.40.70.10">
    <property type="entry name" value="Acid Proteases"/>
    <property type="match status" value="2"/>
</dbReference>
<organism evidence="2 3">
    <name type="scientific">Solanum tuberosum</name>
    <name type="common">Potato</name>
    <dbReference type="NCBI Taxonomy" id="4113"/>
    <lineage>
        <taxon>Eukaryota</taxon>
        <taxon>Viridiplantae</taxon>
        <taxon>Streptophyta</taxon>
        <taxon>Embryophyta</taxon>
        <taxon>Tracheophyta</taxon>
        <taxon>Spermatophyta</taxon>
        <taxon>Magnoliopsida</taxon>
        <taxon>eudicotyledons</taxon>
        <taxon>Gunneridae</taxon>
        <taxon>Pentapetalae</taxon>
        <taxon>asterids</taxon>
        <taxon>lamiids</taxon>
        <taxon>Solanales</taxon>
        <taxon>Solanaceae</taxon>
        <taxon>Solanoideae</taxon>
        <taxon>Solaneae</taxon>
        <taxon>Solanum</taxon>
    </lineage>
</organism>
<evidence type="ECO:0000259" key="1">
    <source>
        <dbReference type="Pfam" id="PF14541"/>
    </source>
</evidence>
<dbReference type="Pfam" id="PF14541">
    <property type="entry name" value="TAXi_C"/>
    <property type="match status" value="1"/>
</dbReference>